<evidence type="ECO:0000313" key="2">
    <source>
        <dbReference type="Proteomes" id="UP001469089"/>
    </source>
</evidence>
<keyword evidence="2" id="KW-1185">Reference proteome</keyword>
<protein>
    <submittedName>
        <fullName evidence="1">Uncharacterized protein</fullName>
    </submittedName>
</protein>
<proteinExistence type="predicted"/>
<dbReference type="RefSeq" id="WP_349542498.1">
    <property type="nucleotide sequence ID" value="NZ_JAOALG010000001.1"/>
</dbReference>
<reference evidence="1 2" key="1">
    <citation type="journal article" date="2024" name="Chem. Sci.">
        <title>Discovery of a lagriamide polyketide by integrated genome mining, isotopic labeling, and untargeted metabolomics.</title>
        <authorList>
            <person name="Fergusson C.H."/>
            <person name="Saulog J."/>
            <person name="Paulo B.S."/>
            <person name="Wilson D.M."/>
            <person name="Liu D.Y."/>
            <person name="Morehouse N.J."/>
            <person name="Waterworth S."/>
            <person name="Barkei J."/>
            <person name="Gray C.A."/>
            <person name="Kwan J.C."/>
            <person name="Eustaquio A.S."/>
            <person name="Linington R.G."/>
        </authorList>
    </citation>
    <scope>NUCLEOTIDE SEQUENCE [LARGE SCALE GENOMIC DNA]</scope>
    <source>
        <strain evidence="1 2">RL17-338-BIF-B</strain>
    </source>
</reference>
<sequence>MAAFTPIHAESAVRAQQWFMSLVNKKAARKGRPFLTGMVNPLLRPRKRFTLQIYAI</sequence>
<accession>A0ABV1LMX2</accession>
<dbReference type="Proteomes" id="UP001469089">
    <property type="component" value="Unassembled WGS sequence"/>
</dbReference>
<gene>
    <name evidence="1" type="ORF">N0A02_12715</name>
</gene>
<dbReference type="EMBL" id="JAOALG010000001">
    <property type="protein sequence ID" value="MEQ5840291.1"/>
    <property type="molecule type" value="Genomic_DNA"/>
</dbReference>
<evidence type="ECO:0000313" key="1">
    <source>
        <dbReference type="EMBL" id="MEQ5840291.1"/>
    </source>
</evidence>
<comment type="caution">
    <text evidence="1">The sequence shown here is derived from an EMBL/GenBank/DDBJ whole genome shotgun (WGS) entry which is preliminary data.</text>
</comment>
<organism evidence="1 2">
    <name type="scientific">Paraburkholderia acidicola</name>
    <dbReference type="NCBI Taxonomy" id="1912599"/>
    <lineage>
        <taxon>Bacteria</taxon>
        <taxon>Pseudomonadati</taxon>
        <taxon>Pseudomonadota</taxon>
        <taxon>Betaproteobacteria</taxon>
        <taxon>Burkholderiales</taxon>
        <taxon>Burkholderiaceae</taxon>
        <taxon>Paraburkholderia</taxon>
    </lineage>
</organism>
<name>A0ABV1LMX2_9BURK</name>